<dbReference type="InterPro" id="IPR050309">
    <property type="entry name" value="Type-B_Carboxylest/Lipase"/>
</dbReference>
<dbReference type="GO" id="GO:0016787">
    <property type="term" value="F:hydrolase activity"/>
    <property type="evidence" value="ECO:0007669"/>
    <property type="project" value="UniProtKB-KW"/>
</dbReference>
<evidence type="ECO:0000256" key="3">
    <source>
        <dbReference type="RuleBase" id="RU361235"/>
    </source>
</evidence>
<sequence>MPIRALTRVLSTAALSTVVLSAVVVTAGGVTTGDVPTTRPPATTEAAEPPDPGVVRIDSGRLRGSVAGDHVTYTGIPYAAPPVGERRWQPPVRPRPWQGVRDATTPSPYCARSGGPGVVVGQEDCLYLDVTVPTDVERGERLPVLVWVHGGSFNSGGAREVDTARLATAGDVIVVDINYRLGALGFLSASAIDTAGGNYGLMDQAEALRWVRRNAARFGGDPGNVTLAGESAGARSVCSHLASPGSRGLFDRAIIQSGACDNAVPTLAEAQAFGAQATTDLGCDDAADVAACLRDLPTVQLVGVLGQVGFAVNGRVADRPWNPVAGTPLLPRQPADALRDGSAARVPLLIGTTRDEMRAFLSGAPVTADLYRTMVTGAFGADAATVLAEYPVGDYDRPALALATVLGDWGGMIGACPVLRSADAAAVHQTVYAYEFAEDSGRVVEGFPMGAYHGSDLSYFWDLDTDWPPPPLNPDQERLSATMIEYWTAFVRTGDPNGPGRPHWSEFGSTGSVLGLSTSAIAPTPLAADHRCDLWATLPR</sequence>
<organism evidence="6 7">
    <name type="scientific">Jiangella alkaliphila</name>
    <dbReference type="NCBI Taxonomy" id="419479"/>
    <lineage>
        <taxon>Bacteria</taxon>
        <taxon>Bacillati</taxon>
        <taxon>Actinomycetota</taxon>
        <taxon>Actinomycetes</taxon>
        <taxon>Jiangellales</taxon>
        <taxon>Jiangellaceae</taxon>
        <taxon>Jiangella</taxon>
    </lineage>
</organism>
<proteinExistence type="inferred from homology"/>
<feature type="compositionally biased region" description="Low complexity" evidence="4">
    <location>
        <begin position="30"/>
        <end position="47"/>
    </location>
</feature>
<name>A0A1H2K1W4_9ACTN</name>
<dbReference type="OrthoDB" id="4308422at2"/>
<reference evidence="7" key="1">
    <citation type="submission" date="2016-10" db="EMBL/GenBank/DDBJ databases">
        <authorList>
            <person name="Varghese N."/>
            <person name="Submissions S."/>
        </authorList>
    </citation>
    <scope>NUCLEOTIDE SEQUENCE [LARGE SCALE GENOMIC DNA]</scope>
    <source>
        <strain evidence="7">DSM 45079</strain>
    </source>
</reference>
<dbReference type="AlphaFoldDB" id="A0A1H2K1W4"/>
<accession>A0A1H2K1W4</accession>
<dbReference type="EMBL" id="LT629791">
    <property type="protein sequence ID" value="SDU62553.1"/>
    <property type="molecule type" value="Genomic_DNA"/>
</dbReference>
<feature type="region of interest" description="Disordered" evidence="4">
    <location>
        <begin position="30"/>
        <end position="51"/>
    </location>
</feature>
<evidence type="ECO:0000256" key="1">
    <source>
        <dbReference type="ARBA" id="ARBA00005964"/>
    </source>
</evidence>
<evidence type="ECO:0000256" key="4">
    <source>
        <dbReference type="SAM" id="MobiDB-lite"/>
    </source>
</evidence>
<evidence type="ECO:0000256" key="2">
    <source>
        <dbReference type="ARBA" id="ARBA00022801"/>
    </source>
</evidence>
<dbReference type="Proteomes" id="UP000182977">
    <property type="component" value="Chromosome I"/>
</dbReference>
<dbReference type="PROSITE" id="PS00122">
    <property type="entry name" value="CARBOXYLESTERASE_B_1"/>
    <property type="match status" value="1"/>
</dbReference>
<dbReference type="InterPro" id="IPR019826">
    <property type="entry name" value="Carboxylesterase_B_AS"/>
</dbReference>
<dbReference type="SUPFAM" id="SSF53474">
    <property type="entry name" value="alpha/beta-Hydrolases"/>
    <property type="match status" value="1"/>
</dbReference>
<keyword evidence="7" id="KW-1185">Reference proteome</keyword>
<gene>
    <name evidence="6" type="ORF">SAMN04488563_3320</name>
</gene>
<dbReference type="InterPro" id="IPR002018">
    <property type="entry name" value="CarbesteraseB"/>
</dbReference>
<feature type="domain" description="Carboxylesterase type B" evidence="5">
    <location>
        <begin position="53"/>
        <end position="519"/>
    </location>
</feature>
<keyword evidence="3" id="KW-0732">Signal</keyword>
<feature type="signal peptide" evidence="3">
    <location>
        <begin position="1"/>
        <end position="27"/>
    </location>
</feature>
<keyword evidence="2 3" id="KW-0378">Hydrolase</keyword>
<dbReference type="Gene3D" id="3.40.50.1820">
    <property type="entry name" value="alpha/beta hydrolase"/>
    <property type="match status" value="1"/>
</dbReference>
<evidence type="ECO:0000313" key="6">
    <source>
        <dbReference type="EMBL" id="SDU62553.1"/>
    </source>
</evidence>
<dbReference type="Pfam" id="PF00135">
    <property type="entry name" value="COesterase"/>
    <property type="match status" value="1"/>
</dbReference>
<evidence type="ECO:0000313" key="7">
    <source>
        <dbReference type="Proteomes" id="UP000182977"/>
    </source>
</evidence>
<feature type="chain" id="PRO_5039746880" description="Carboxylic ester hydrolase" evidence="3">
    <location>
        <begin position="28"/>
        <end position="540"/>
    </location>
</feature>
<dbReference type="RefSeq" id="WP_082155108.1">
    <property type="nucleotide sequence ID" value="NZ_KQ061224.1"/>
</dbReference>
<dbReference type="STRING" id="419479.SAMN04488563_3320"/>
<dbReference type="PANTHER" id="PTHR11559">
    <property type="entry name" value="CARBOXYLESTERASE"/>
    <property type="match status" value="1"/>
</dbReference>
<feature type="region of interest" description="Disordered" evidence="4">
    <location>
        <begin position="82"/>
        <end position="101"/>
    </location>
</feature>
<evidence type="ECO:0000259" key="5">
    <source>
        <dbReference type="Pfam" id="PF00135"/>
    </source>
</evidence>
<dbReference type="InterPro" id="IPR029058">
    <property type="entry name" value="AB_hydrolase_fold"/>
</dbReference>
<protein>
    <recommendedName>
        <fullName evidence="3">Carboxylic ester hydrolase</fullName>
        <ecNumber evidence="3">3.1.1.-</ecNumber>
    </recommendedName>
</protein>
<dbReference type="EC" id="3.1.1.-" evidence="3"/>
<comment type="similarity">
    <text evidence="1 3">Belongs to the type-B carboxylesterase/lipase family.</text>
</comment>